<dbReference type="GO" id="GO:0005506">
    <property type="term" value="F:iron ion binding"/>
    <property type="evidence" value="ECO:0007669"/>
    <property type="project" value="InterPro"/>
</dbReference>
<gene>
    <name evidence="12" type="ORF">RDB_LOCUS123475</name>
</gene>
<dbReference type="PROSITE" id="PS00086">
    <property type="entry name" value="CYTOCHROME_P450"/>
    <property type="match status" value="1"/>
</dbReference>
<evidence type="ECO:0000313" key="12">
    <source>
        <dbReference type="EMBL" id="CAE6437732.1"/>
    </source>
</evidence>
<evidence type="ECO:0000256" key="2">
    <source>
        <dbReference type="ARBA" id="ARBA00005179"/>
    </source>
</evidence>
<dbReference type="PANTHER" id="PTHR24305:SF166">
    <property type="entry name" value="CYTOCHROME P450 12A4, MITOCHONDRIAL-RELATED"/>
    <property type="match status" value="1"/>
</dbReference>
<dbReference type="GO" id="GO:0004497">
    <property type="term" value="F:monooxygenase activity"/>
    <property type="evidence" value="ECO:0007669"/>
    <property type="project" value="UniProtKB-KW"/>
</dbReference>
<comment type="similarity">
    <text evidence="3 10">Belongs to the cytochrome P450 family.</text>
</comment>
<evidence type="ECO:0000256" key="8">
    <source>
        <dbReference type="ARBA" id="ARBA00023033"/>
    </source>
</evidence>
<dbReference type="GO" id="GO:0020037">
    <property type="term" value="F:heme binding"/>
    <property type="evidence" value="ECO:0007669"/>
    <property type="project" value="InterPro"/>
</dbReference>
<keyword evidence="5 9" id="KW-0479">Metal-binding</keyword>
<dbReference type="GO" id="GO:0016705">
    <property type="term" value="F:oxidoreductase activity, acting on paired donors, with incorporation or reduction of molecular oxygen"/>
    <property type="evidence" value="ECO:0007669"/>
    <property type="project" value="InterPro"/>
</dbReference>
<dbReference type="InterPro" id="IPR036396">
    <property type="entry name" value="Cyt_P450_sf"/>
</dbReference>
<organism evidence="12 13">
    <name type="scientific">Rhizoctonia solani</name>
    <dbReference type="NCBI Taxonomy" id="456999"/>
    <lineage>
        <taxon>Eukaryota</taxon>
        <taxon>Fungi</taxon>
        <taxon>Dikarya</taxon>
        <taxon>Basidiomycota</taxon>
        <taxon>Agaricomycotina</taxon>
        <taxon>Agaricomycetes</taxon>
        <taxon>Cantharellales</taxon>
        <taxon>Ceratobasidiaceae</taxon>
        <taxon>Rhizoctonia</taxon>
    </lineage>
</organism>
<keyword evidence="11" id="KW-0812">Transmembrane</keyword>
<accession>A0A8H2XXU7</accession>
<protein>
    <submittedName>
        <fullName evidence="12">Uncharacterized protein</fullName>
    </submittedName>
</protein>
<proteinExistence type="inferred from homology"/>
<feature type="binding site" description="axial binding residue" evidence="9">
    <location>
        <position position="482"/>
    </location>
    <ligand>
        <name>heme</name>
        <dbReference type="ChEBI" id="CHEBI:30413"/>
    </ligand>
    <ligandPart>
        <name>Fe</name>
        <dbReference type="ChEBI" id="CHEBI:18248"/>
    </ligandPart>
</feature>
<evidence type="ECO:0000256" key="10">
    <source>
        <dbReference type="RuleBase" id="RU000461"/>
    </source>
</evidence>
<evidence type="ECO:0000256" key="9">
    <source>
        <dbReference type="PIRSR" id="PIRSR602401-1"/>
    </source>
</evidence>
<dbReference type="Pfam" id="PF00067">
    <property type="entry name" value="p450"/>
    <property type="match status" value="1"/>
</dbReference>
<dbReference type="InterPro" id="IPR002401">
    <property type="entry name" value="Cyt_P450_E_grp-I"/>
</dbReference>
<keyword evidence="11" id="KW-0472">Membrane</keyword>
<evidence type="ECO:0000256" key="5">
    <source>
        <dbReference type="ARBA" id="ARBA00022723"/>
    </source>
</evidence>
<feature type="transmembrane region" description="Helical" evidence="11">
    <location>
        <begin position="7"/>
        <end position="27"/>
    </location>
</feature>
<dbReference type="Proteomes" id="UP000663846">
    <property type="component" value="Unassembled WGS sequence"/>
</dbReference>
<evidence type="ECO:0000256" key="3">
    <source>
        <dbReference type="ARBA" id="ARBA00010617"/>
    </source>
</evidence>
<evidence type="ECO:0000256" key="4">
    <source>
        <dbReference type="ARBA" id="ARBA00022617"/>
    </source>
</evidence>
<comment type="caution">
    <text evidence="12">The sequence shown here is derived from an EMBL/GenBank/DDBJ whole genome shotgun (WGS) entry which is preliminary data.</text>
</comment>
<keyword evidence="8 10" id="KW-0503">Monooxygenase</keyword>
<dbReference type="PRINTS" id="PR00385">
    <property type="entry name" value="P450"/>
</dbReference>
<dbReference type="InterPro" id="IPR001128">
    <property type="entry name" value="Cyt_P450"/>
</dbReference>
<keyword evidence="4 9" id="KW-0349">Heme</keyword>
<keyword evidence="6 10" id="KW-0560">Oxidoreductase</keyword>
<evidence type="ECO:0000256" key="7">
    <source>
        <dbReference type="ARBA" id="ARBA00023004"/>
    </source>
</evidence>
<evidence type="ECO:0000313" key="13">
    <source>
        <dbReference type="Proteomes" id="UP000663846"/>
    </source>
</evidence>
<reference evidence="12" key="1">
    <citation type="submission" date="2021-01" db="EMBL/GenBank/DDBJ databases">
        <authorList>
            <person name="Kaushik A."/>
        </authorList>
    </citation>
    <scope>NUCLEOTIDE SEQUENCE</scope>
    <source>
        <strain evidence="12">AG1-1C</strain>
    </source>
</reference>
<comment type="pathway">
    <text evidence="2">Secondary metabolite biosynthesis.</text>
</comment>
<sequence length="539" mass="59908">MSSSIFTNALAVVVGSIILFQIIYTWLAPKPIPNIPHNPITSIWGDIPEIVKANKEGKQFVDYIDDMAKTHGGISQILLGRQTMVLISDIRETERVLVECKATEQARRVRQAFVTTIPNGQIALPTDETWRRQRRLAGPSMSRRYLERMSGRISMGASNLVKLWKAKMDVVGSGSFDASLDIQLSTMDTMSDITMGASFGCVESARAAVPTDNIVIQSSGVVDFPSPILPPLYVATGAMMGSIEAAIKTPFPSLHARLTKYTSALWRKRFKILSSFLNQTITDARAREDVIKTSDIGLATDADCVLDMIIRREAREGAETFGGSAIHDELMSFVFAGQDTTSSMLRWLVKYLPTDVEIQRRLHNEVCSVFGQADDPHEPLDLNLFENSEQLPLLEAVVAETMRCAGVAPQISRELTRDENILGRHVPKGTELMFATALMSRDKAEWGPDADEWRPARWLLPDGKFNRSAGPTFPFGLGQRSCFGQRLAVLEVEAYTAALSHSFFFKPVPQDVDSWEAKVECLSKQPKLCFVSLENWESK</sequence>
<keyword evidence="11" id="KW-1133">Transmembrane helix</keyword>
<dbReference type="AlphaFoldDB" id="A0A8H2XXU7"/>
<keyword evidence="7 9" id="KW-0408">Iron</keyword>
<dbReference type="PANTHER" id="PTHR24305">
    <property type="entry name" value="CYTOCHROME P450"/>
    <property type="match status" value="1"/>
</dbReference>
<dbReference type="EMBL" id="CAJMWS010000360">
    <property type="protein sequence ID" value="CAE6437732.1"/>
    <property type="molecule type" value="Genomic_DNA"/>
</dbReference>
<dbReference type="InterPro" id="IPR017972">
    <property type="entry name" value="Cyt_P450_CS"/>
</dbReference>
<dbReference type="SUPFAM" id="SSF48264">
    <property type="entry name" value="Cytochrome P450"/>
    <property type="match status" value="1"/>
</dbReference>
<name>A0A8H2XXU7_9AGAM</name>
<comment type="cofactor">
    <cofactor evidence="1 9">
        <name>heme</name>
        <dbReference type="ChEBI" id="CHEBI:30413"/>
    </cofactor>
</comment>
<evidence type="ECO:0000256" key="1">
    <source>
        <dbReference type="ARBA" id="ARBA00001971"/>
    </source>
</evidence>
<evidence type="ECO:0000256" key="6">
    <source>
        <dbReference type="ARBA" id="ARBA00023002"/>
    </source>
</evidence>
<dbReference type="InterPro" id="IPR050121">
    <property type="entry name" value="Cytochrome_P450_monoxygenase"/>
</dbReference>
<dbReference type="Gene3D" id="1.10.630.10">
    <property type="entry name" value="Cytochrome P450"/>
    <property type="match status" value="1"/>
</dbReference>
<evidence type="ECO:0000256" key="11">
    <source>
        <dbReference type="SAM" id="Phobius"/>
    </source>
</evidence>
<dbReference type="PRINTS" id="PR00463">
    <property type="entry name" value="EP450I"/>
</dbReference>